<accession>A0A5S5AVK1</accession>
<dbReference type="GO" id="GO:0030435">
    <property type="term" value="P:sporulation resulting in formation of a cellular spore"/>
    <property type="evidence" value="ECO:0007669"/>
    <property type="project" value="InterPro"/>
</dbReference>
<dbReference type="NCBIfam" id="TIGR02669">
    <property type="entry name" value="SpoIID_LytB"/>
    <property type="match status" value="1"/>
</dbReference>
<keyword evidence="3" id="KW-1185">Reference proteome</keyword>
<evidence type="ECO:0000313" key="2">
    <source>
        <dbReference type="EMBL" id="TYP57368.1"/>
    </source>
</evidence>
<dbReference type="SUPFAM" id="SSF53187">
    <property type="entry name" value="Zn-dependent exopeptidases"/>
    <property type="match status" value="1"/>
</dbReference>
<dbReference type="Gene3D" id="3.40.630.40">
    <property type="entry name" value="Zn-dependent exopeptidases"/>
    <property type="match status" value="1"/>
</dbReference>
<dbReference type="EMBL" id="VNHO01000006">
    <property type="protein sequence ID" value="TYP57368.1"/>
    <property type="molecule type" value="Genomic_DNA"/>
</dbReference>
<dbReference type="InterPro" id="IPR013693">
    <property type="entry name" value="SpoIID/LytB_N"/>
</dbReference>
<dbReference type="GO" id="GO:0009253">
    <property type="term" value="P:peptidoglycan catabolic process"/>
    <property type="evidence" value="ECO:0007669"/>
    <property type="project" value="InterPro"/>
</dbReference>
<dbReference type="Pfam" id="PF08486">
    <property type="entry name" value="SpoIID"/>
    <property type="match status" value="1"/>
</dbReference>
<dbReference type="Proteomes" id="UP000322294">
    <property type="component" value="Unassembled WGS sequence"/>
</dbReference>
<dbReference type="Pfam" id="PF01520">
    <property type="entry name" value="Amidase_3"/>
    <property type="match status" value="1"/>
</dbReference>
<organism evidence="2 3">
    <name type="scientific">Thermosediminibacter litoriperuensis</name>
    <dbReference type="NCBI Taxonomy" id="291989"/>
    <lineage>
        <taxon>Bacteria</taxon>
        <taxon>Bacillati</taxon>
        <taxon>Bacillota</taxon>
        <taxon>Clostridia</taxon>
        <taxon>Thermosediminibacterales</taxon>
        <taxon>Thermosediminibacteraceae</taxon>
        <taxon>Thermosediminibacter</taxon>
    </lineage>
</organism>
<evidence type="ECO:0000313" key="3">
    <source>
        <dbReference type="Proteomes" id="UP000322294"/>
    </source>
</evidence>
<reference evidence="2 3" key="1">
    <citation type="submission" date="2019-07" db="EMBL/GenBank/DDBJ databases">
        <title>Genomic Encyclopedia of Type Strains, Phase I: the one thousand microbial genomes (KMG-I) project.</title>
        <authorList>
            <person name="Kyrpides N."/>
        </authorList>
    </citation>
    <scope>NUCLEOTIDE SEQUENCE [LARGE SCALE GENOMIC DNA]</scope>
    <source>
        <strain evidence="2 3">DSM 16647</strain>
    </source>
</reference>
<protein>
    <submittedName>
        <fullName evidence="2">Stage II sporulation protein D</fullName>
    </submittedName>
</protein>
<dbReference type="RefSeq" id="WP_148866488.1">
    <property type="nucleotide sequence ID" value="NZ_VNHO01000006.1"/>
</dbReference>
<proteinExistence type="predicted"/>
<dbReference type="InterPro" id="IPR013486">
    <property type="entry name" value="SpoIID/LytB"/>
</dbReference>
<evidence type="ECO:0000259" key="1">
    <source>
        <dbReference type="SMART" id="SM00646"/>
    </source>
</evidence>
<dbReference type="CDD" id="cd02696">
    <property type="entry name" value="MurNAc-LAA"/>
    <property type="match status" value="1"/>
</dbReference>
<dbReference type="GO" id="GO:0030288">
    <property type="term" value="C:outer membrane-bounded periplasmic space"/>
    <property type="evidence" value="ECO:0007669"/>
    <property type="project" value="TreeGrafter"/>
</dbReference>
<dbReference type="AlphaFoldDB" id="A0A5S5AVK1"/>
<dbReference type="PANTHER" id="PTHR30032:SF1">
    <property type="entry name" value="N-ACETYLMURAMOYL-L-ALANINE AMIDASE LYTC"/>
    <property type="match status" value="1"/>
</dbReference>
<dbReference type="PANTHER" id="PTHR30032">
    <property type="entry name" value="N-ACETYLMURAMOYL-L-ALANINE AMIDASE-RELATED"/>
    <property type="match status" value="1"/>
</dbReference>
<comment type="caution">
    <text evidence="2">The sequence shown here is derived from an EMBL/GenBank/DDBJ whole genome shotgun (WGS) entry which is preliminary data.</text>
</comment>
<feature type="domain" description="MurNAc-LAA" evidence="1">
    <location>
        <begin position="360"/>
        <end position="470"/>
    </location>
</feature>
<dbReference type="SMART" id="SM00646">
    <property type="entry name" value="Ami_3"/>
    <property type="match status" value="1"/>
</dbReference>
<dbReference type="InterPro" id="IPR051922">
    <property type="entry name" value="Bact_Sporulation_Assoc"/>
</dbReference>
<dbReference type="OrthoDB" id="9794671at2"/>
<dbReference type="NCBIfam" id="TIGR02870">
    <property type="entry name" value="spore_II_D"/>
    <property type="match status" value="1"/>
</dbReference>
<dbReference type="InterPro" id="IPR002508">
    <property type="entry name" value="MurNAc-LAA_cat"/>
</dbReference>
<dbReference type="InterPro" id="IPR014225">
    <property type="entry name" value="Spore_II_D_firmicutes"/>
</dbReference>
<name>A0A5S5AVK1_9FIRM</name>
<dbReference type="GO" id="GO:0008745">
    <property type="term" value="F:N-acetylmuramoyl-L-alanine amidase activity"/>
    <property type="evidence" value="ECO:0007669"/>
    <property type="project" value="InterPro"/>
</dbReference>
<sequence length="479" mass="53870">MTDGCDGLKVRIFDVEKKRDLVLEMEEYVAGAVSYAMPAEFPPEALKAQAVCARTIAVRRMRAFDGTGCRRYPDYDLCSDPLHCQGFLDEDDRRKLWGARFEEYMQKIKKAVEDTSGIILTYNDNPIEAVYHRACGGYTEDSENVWGNRVSYLRRVECNYCKDSPYWRVTRTFSIRQLKKRLGINLDENYFDKREVPGLVDKVQSTPSGRVKRVRIGDMVFDGADVKKLLDLPSTRCSWKVSSITFEVMGAGHGLGMCQYGARGMALLGFPLDEILKFYFTGVELSEVEKPTVAKPLAGKVVAVDPGRGGEANHCGPMGLSEGYVNLEIARALEAMLVQEGARVVMTRDKNEYKSLPERVKIINESRADITVSIHQNFYSDESMGGTEIFYFPGDENGRRLSLCVHRELISALNLADHGVKEADLYILRETNSPCTVVNVACLSNPEEERLLSEREFREKAATAILSGVKAYYQGLLKE</sequence>
<gene>
    <name evidence="2" type="ORF">LZ11_00676</name>
</gene>